<dbReference type="InterPro" id="IPR041588">
    <property type="entry name" value="Integrase_H2C2"/>
</dbReference>
<comment type="caution">
    <text evidence="4">The sequence shown here is derived from an EMBL/GenBank/DDBJ whole genome shotgun (WGS) entry which is preliminary data.</text>
</comment>
<evidence type="ECO:0000313" key="4">
    <source>
        <dbReference type="EMBL" id="KAL0829410.1"/>
    </source>
</evidence>
<dbReference type="InterPro" id="IPR036397">
    <property type="entry name" value="RNaseH_sf"/>
</dbReference>
<dbReference type="Pfam" id="PF05380">
    <property type="entry name" value="Peptidase_A17"/>
    <property type="match status" value="1"/>
</dbReference>
<dbReference type="SUPFAM" id="SSF53098">
    <property type="entry name" value="Ribonuclease H-like"/>
    <property type="match status" value="1"/>
</dbReference>
<dbReference type="InterPro" id="IPR008042">
    <property type="entry name" value="Retrotrans_Pao"/>
</dbReference>
<accession>A0ABD0SV07</accession>
<evidence type="ECO:0000256" key="1">
    <source>
        <dbReference type="SAM" id="Coils"/>
    </source>
</evidence>
<dbReference type="PANTHER" id="PTHR47331:SF5">
    <property type="entry name" value="RIBONUCLEASE H"/>
    <property type="match status" value="1"/>
</dbReference>
<reference evidence="4 5" key="1">
    <citation type="submission" date="2024-06" db="EMBL/GenBank/DDBJ databases">
        <title>A chromosome-level genome assembly of beet webworm, Loxostege sticticalis.</title>
        <authorList>
            <person name="Zhang Y."/>
        </authorList>
    </citation>
    <scope>NUCLEOTIDE SEQUENCE [LARGE SCALE GENOMIC DNA]</scope>
    <source>
        <strain evidence="4">AQ028</strain>
        <tissue evidence="4">Male pupae</tissue>
    </source>
</reference>
<evidence type="ECO:0000256" key="2">
    <source>
        <dbReference type="SAM" id="MobiDB-lite"/>
    </source>
</evidence>
<evidence type="ECO:0000259" key="3">
    <source>
        <dbReference type="PROSITE" id="PS50994"/>
    </source>
</evidence>
<gene>
    <name evidence="4" type="ORF">ABMA28_004183</name>
</gene>
<dbReference type="Pfam" id="PF17921">
    <property type="entry name" value="Integrase_H2C2"/>
    <property type="match status" value="1"/>
</dbReference>
<dbReference type="EMBL" id="JBEDNZ010000015">
    <property type="protein sequence ID" value="KAL0829410.1"/>
    <property type="molecule type" value="Genomic_DNA"/>
</dbReference>
<dbReference type="PROSITE" id="PS50994">
    <property type="entry name" value="INTEGRASE"/>
    <property type="match status" value="1"/>
</dbReference>
<dbReference type="CDD" id="cd01644">
    <property type="entry name" value="RT_pepA17"/>
    <property type="match status" value="1"/>
</dbReference>
<feature type="compositionally biased region" description="Polar residues" evidence="2">
    <location>
        <begin position="22"/>
        <end position="41"/>
    </location>
</feature>
<dbReference type="InterPro" id="IPR012337">
    <property type="entry name" value="RNaseH-like_sf"/>
</dbReference>
<feature type="region of interest" description="Disordered" evidence="2">
    <location>
        <begin position="125"/>
        <end position="179"/>
    </location>
</feature>
<dbReference type="PANTHER" id="PTHR47331">
    <property type="entry name" value="PHD-TYPE DOMAIN-CONTAINING PROTEIN"/>
    <property type="match status" value="1"/>
</dbReference>
<feature type="compositionally biased region" description="Polar residues" evidence="2">
    <location>
        <begin position="1354"/>
        <end position="1371"/>
    </location>
</feature>
<protein>
    <recommendedName>
        <fullName evidence="3">Integrase catalytic domain-containing protein</fullName>
    </recommendedName>
</protein>
<name>A0ABD0SV07_LOXSC</name>
<dbReference type="Proteomes" id="UP001549921">
    <property type="component" value="Unassembled WGS sequence"/>
</dbReference>
<sequence>MPTTRSQKQNFDASQPAAVEDNLSQQPVMESYPEQNQTQATVEKGPEARLEVGLQKKSSKAPSVKSYRARLARADEEIARLRLELAIARAKTIRAEESEEEDDVSMTSDLNQTRVETWLEAQEHAQSVEEAQKNRQVSTENHMKKERELEDYYRQDQPKTEHRVKVERTAPQPVPQTTATATAQTTTVDLTALASAIATAARAGHQPRYLAELPNFYGAHYDWLAFKSAYMETAGHFSEIENIARLRRSLKGKAKEAVSCLLIANAKAEEIMKTLEMRFGRADSIALSEIEKLRSLPKVNDSPREICIFASKVQNSVATLRALDRTHYLYNPEVVKCIIDKLTSVLRYRWFDFVAEERTEEPDLVKFSRFIQQEAERCGKYAPPENVFNEEPAHRNRPQRLFKIEEKQKEVKTPRCTICKGQHFVTDCTKMKEADNNGRWNLAKEYRLCFRCLRYKASDHNCRTKPCMIRGCKKTHHPLLHYDKLPDTKKETEIVTSTNAQQGHAYLKIVPVRISGPKGYYDTAALLDDGSTVTLIEADIADRVGASGVTDPLKLEGVAGSKINATGSRRVSITLHGQTRTHQIKARTIKGLNLAPQAVDETALKDCRHLQGIKSLLQYEERKPTILIGQDNWHLLVAKQLRRGPQHLPVASLTPLGWVLHGSSTRSLGRTVHYVYRAKEQLIDEEIKRYFTVDALGIQPKLPKSDPEVRAMKILEENTVKKNEDGYETSLIWKKEETTLPNNYYGALNRLYSIEKKLDRDPKLKISYEAQIENLIKKGYAEKAEEPPTPGKTWYLPHFAVLHPNKPGKVRVVLDAAFRFGNTSLNENLLSGPDLLQSLQGVLMRFRQHEIAVAADIEEMFLRISIRKQDRDALRFLWRQDRREGPPTEYRMTTVIFGATCSPSIALYVKNLNAEKHRDEYPEAANAIINHHYMDDYLQSFQTVDEAQKITKEVDYIHKKANFHLRKWTSNNSQAIKYFEDSPKIEEIKFDDGAKEEKILGLIWQPRSDSLAFNLNFSRVPSDMIDGLRTPTKREALKTVMAIFDPLGIASPIVIQGKHILQETWRTGVEWDQQLPTALASTWKTWIEDLKQLKSIQVPRCHSNLSNAVEREIHTFVDASERAYAAVVYWRVIDSNGNAHVSLIAAKARVSPLKITSIPRLELQAAVIGSRLANTVITEYDIKPERQYYWSDSKTVLAWLRAGPRSFKPYVAHRIAEIEETTNVTQWRWVPTSQNVADDATRNTPKHFDASHRWFTGPSFLRGPAESWPQETAEPNLKIDTEKARVNLVKTNNISLRESLPDINRFSSWLRLIRATALVLKFIDQLRASKESVNYKRTRKNKEKDPQWKKTPSRKVSATQHFGQTTRQPTPRQGVNIEVSFIKRAESLWVKAVQEEMFHEEINALRNNRSIPTNSRLDQRTKFKFIDGKIRVASRIAATDNITSDQKEPAVLDGNHRYTKLYLAWIHEQLAHAGIETTVNEARQHYWIVRLRPVTRSIVKQCQKCRLRRATPTEPPTGNHPRSRLAHHQRPFTFTGVDYFGPLSVTVGRHHEKRYVALFTCLTTRAVHLELAADLTADAAIMALRRMIARRGTPNEIYSDNGTNFHGADRDLREAVKNEATKRSIIWRYLPASAPFMGGAWERLVRSVKTALSCVLHEQHPREEVLRTLLCEVEYIVNSRPLTHVSTSPEDEEALTPNHFLIGGSGRVQSPGTFTATDIVSKQHWRRAQLLADQFWARWIREYLPELQHRREPQGHGTPLKTGDLVLIVDPNLPRNTWPRGKVIATYPGQDGVVRAADVKTRGGIMRRPTKRLVILPTEQEDTV</sequence>
<feature type="region of interest" description="Disordered" evidence="2">
    <location>
        <begin position="1335"/>
        <end position="1371"/>
    </location>
</feature>
<proteinExistence type="predicted"/>
<organism evidence="4 5">
    <name type="scientific">Loxostege sticticalis</name>
    <name type="common">Beet webworm moth</name>
    <dbReference type="NCBI Taxonomy" id="481309"/>
    <lineage>
        <taxon>Eukaryota</taxon>
        <taxon>Metazoa</taxon>
        <taxon>Ecdysozoa</taxon>
        <taxon>Arthropoda</taxon>
        <taxon>Hexapoda</taxon>
        <taxon>Insecta</taxon>
        <taxon>Pterygota</taxon>
        <taxon>Neoptera</taxon>
        <taxon>Endopterygota</taxon>
        <taxon>Lepidoptera</taxon>
        <taxon>Glossata</taxon>
        <taxon>Ditrysia</taxon>
        <taxon>Pyraloidea</taxon>
        <taxon>Crambidae</taxon>
        <taxon>Pyraustinae</taxon>
        <taxon>Loxostege</taxon>
    </lineage>
</organism>
<dbReference type="Gene3D" id="3.10.10.10">
    <property type="entry name" value="HIV Type 1 Reverse Transcriptase, subunit A, domain 1"/>
    <property type="match status" value="1"/>
</dbReference>
<dbReference type="InterPro" id="IPR043128">
    <property type="entry name" value="Rev_trsase/Diguanyl_cyclase"/>
</dbReference>
<dbReference type="GO" id="GO:0071897">
    <property type="term" value="P:DNA biosynthetic process"/>
    <property type="evidence" value="ECO:0007669"/>
    <property type="project" value="UniProtKB-ARBA"/>
</dbReference>
<dbReference type="InterPro" id="IPR040676">
    <property type="entry name" value="DUF5641"/>
</dbReference>
<dbReference type="Gene3D" id="3.30.70.270">
    <property type="match status" value="1"/>
</dbReference>
<dbReference type="Pfam" id="PF03564">
    <property type="entry name" value="DUF1759"/>
    <property type="match status" value="1"/>
</dbReference>
<feature type="coiled-coil region" evidence="1">
    <location>
        <begin position="64"/>
        <end position="91"/>
    </location>
</feature>
<dbReference type="GO" id="GO:0042575">
    <property type="term" value="C:DNA polymerase complex"/>
    <property type="evidence" value="ECO:0007669"/>
    <property type="project" value="UniProtKB-ARBA"/>
</dbReference>
<dbReference type="Gene3D" id="3.30.420.10">
    <property type="entry name" value="Ribonuclease H-like superfamily/Ribonuclease H"/>
    <property type="match status" value="1"/>
</dbReference>
<dbReference type="InterPro" id="IPR043502">
    <property type="entry name" value="DNA/RNA_pol_sf"/>
</dbReference>
<dbReference type="Gene3D" id="1.10.340.70">
    <property type="match status" value="1"/>
</dbReference>
<feature type="region of interest" description="Disordered" evidence="2">
    <location>
        <begin position="1"/>
        <end position="44"/>
    </location>
</feature>
<dbReference type="SUPFAM" id="SSF56672">
    <property type="entry name" value="DNA/RNA polymerases"/>
    <property type="match status" value="1"/>
</dbReference>
<feature type="compositionally biased region" description="Basic and acidic residues" evidence="2">
    <location>
        <begin position="141"/>
        <end position="168"/>
    </location>
</feature>
<keyword evidence="1" id="KW-0175">Coiled coil</keyword>
<feature type="compositionally biased region" description="Low complexity" evidence="2">
    <location>
        <begin position="169"/>
        <end position="179"/>
    </location>
</feature>
<dbReference type="InterPro" id="IPR001584">
    <property type="entry name" value="Integrase_cat-core"/>
</dbReference>
<feature type="compositionally biased region" description="Polar residues" evidence="2">
    <location>
        <begin position="1"/>
        <end position="13"/>
    </location>
</feature>
<evidence type="ECO:0000313" key="5">
    <source>
        <dbReference type="Proteomes" id="UP001549921"/>
    </source>
</evidence>
<dbReference type="InterPro" id="IPR005312">
    <property type="entry name" value="DUF1759"/>
</dbReference>
<feature type="domain" description="Integrase catalytic" evidence="3">
    <location>
        <begin position="1527"/>
        <end position="1705"/>
    </location>
</feature>
<dbReference type="Pfam" id="PF18701">
    <property type="entry name" value="DUF5641"/>
    <property type="match status" value="1"/>
</dbReference>